<feature type="compositionally biased region" description="Polar residues" evidence="1">
    <location>
        <begin position="541"/>
        <end position="551"/>
    </location>
</feature>
<feature type="compositionally biased region" description="Basic and acidic residues" evidence="1">
    <location>
        <begin position="811"/>
        <end position="845"/>
    </location>
</feature>
<feature type="compositionally biased region" description="Basic residues" evidence="1">
    <location>
        <begin position="1636"/>
        <end position="1654"/>
    </location>
</feature>
<feature type="compositionally biased region" description="Polar residues" evidence="1">
    <location>
        <begin position="1"/>
        <end position="14"/>
    </location>
</feature>
<organism evidence="2 3">
    <name type="scientific">Orbilia brochopaga</name>
    <dbReference type="NCBI Taxonomy" id="3140254"/>
    <lineage>
        <taxon>Eukaryota</taxon>
        <taxon>Fungi</taxon>
        <taxon>Dikarya</taxon>
        <taxon>Ascomycota</taxon>
        <taxon>Pezizomycotina</taxon>
        <taxon>Orbiliomycetes</taxon>
        <taxon>Orbiliales</taxon>
        <taxon>Orbiliaceae</taxon>
        <taxon>Orbilia</taxon>
    </lineage>
</organism>
<feature type="compositionally biased region" description="Polar residues" evidence="1">
    <location>
        <begin position="342"/>
        <end position="362"/>
    </location>
</feature>
<evidence type="ECO:0000256" key="1">
    <source>
        <dbReference type="SAM" id="MobiDB-lite"/>
    </source>
</evidence>
<evidence type="ECO:0000313" key="3">
    <source>
        <dbReference type="Proteomes" id="UP001375240"/>
    </source>
</evidence>
<feature type="compositionally biased region" description="Polar residues" evidence="1">
    <location>
        <begin position="1567"/>
        <end position="1586"/>
    </location>
</feature>
<accession>A0AAV9TY28</accession>
<feature type="compositionally biased region" description="Polar residues" evidence="1">
    <location>
        <begin position="78"/>
        <end position="104"/>
    </location>
</feature>
<feature type="region of interest" description="Disordered" evidence="1">
    <location>
        <begin position="223"/>
        <end position="722"/>
    </location>
</feature>
<sequence>MTSEGQEPSQTQQPPSRPASVVSSYRPTSPPSKEPSKEPSQTPKAFTPVLDNSAPDISEVSAPPTKRRSLSPLPPSAQGDTFQSPFNASFHSHSLPPTVNSFTTAPAAVAAGPEGPSSSAAADPNKQQNPRPYNRPGFKMQNIPGAKIGAADRKPSLSDDGALIEAIMAKDEERKRNQSIVKPPRKGSRAGESHRRMSSGGLTTIPYIPKGFRNIMANEPAQTPLMQAIHNPISLDTGPPSSNSGFGSSGPRMQSPHQSGPPKLGLNTQLGSRTGTPEPGSSATPTTGASPGSPMSRRKSRAPGDLDRQSQPGSAKPRARQRSILPKSASIQFESVPYPYPNSESTVFVQVSPRTSTTSIQFQPPLVPYAPPMPPGHSQLTMSHSQPAPPLPLPPPRMGSPPPGPGGHPSSHPSSHHGVYMSPIGPPPPPPPPFIPQGYPTYGMNVPPPSPSSAQSPALPPPYAPPRGGQIGSGNPFSGNGSYHPPEFRPIDYGHARGPQAPLPPRHDFSPIMSNAGVHPDGLRKALFPQHERPLERKQSITRTTPFSGPPSTFMDEVTSPTASQFHGNGNLTNFERRDQPIVAPKSPSPAAAAAQQQGTQEQRRASRSSLSLGPPLNFITQNVPPSFNQEPSSPHHFISLHTASLSSPTKEHSSFLPQPTTPPMARAKSSIDRGKSKTSSSAQRISISGKSQHPQSPITPKAEISSSNQPRDNQLSPAAPMIKRRSAYVAGGGIKTTDLALPKPDVIELALSPEALSTVRATSEDPEQILTLNKPRKRNRANPSVLRTREKEVDASPEPTDDPDGQLTREMNDAEPRDSVEVEEEREMRGRQRSLRKDSKEQVENQRPMRKKRAVKNKLDLVDIDADDEEMEDAPRPIAKKRGRKAKQTEAAPSPVSEYNSETEEEEPPLPAIGKRTRKATTRAIKGAEQFPKRRRTRKVEAEAAAAAPTGAAADAPDPEAGEGNTVADYVSATSGAESLAPEPPVVKKPGRRGRKPAAAKLEKAAYSTASDGESASDSRRRRPQLYVNGNPIKLPTPPPGVRKPGLVSWYRFRERPKFTESDEMLDTEHTIRRLKDRDRLHHLKTSVNFFNSHTLIDDDGWTDTEQELEKMGKAKPVEAKVQKTALWSAKSQISDAAFEKGFEQLERQGSVEPLSAADTPRAEAPPSRQHTNLSRMALLNDDVDTPMDDAAPSTAIATPMVELDLDDIHFKVEDGQEFAPPSQPLVLPHYEHGFPPGLNRTQPPVQVIYNHTERKRKPRVMGEARALKNITWSMPHMEGRSQEILKQTLDLQAERRKEKAKAEAEAQAAAAAEDANKANQLNKPKRGGRRGKKKTKGDLKNLAYAREVRRAKLEGAKIHTPDDDNLSVVSGSLGGDGGDAASDATLDDDDLENSDHESDWSPDEEMEETPEMAEMEQKYAAAMADPTTKQFLEEWGPKLFPPIYELPEDATRNRGPEYTDVADFSQAIDLALEIDDQDLLQSVMAHTVTQYAMLADEKQKLENYQVKRGFIKPEQLMRRLNNVASKRKADDAGIDDIDEASAPRYSTRRRTVKNPDADDMMGMTGYSTPRVASSGSLLTLQERNMATPEREPRVYKPRGGRGRGGGRGAAKAAIDAKKPGPVPGEAPTTSTRGGRGRGGRGRGRGRGRHVTA</sequence>
<reference evidence="2 3" key="1">
    <citation type="submission" date="2019-10" db="EMBL/GenBank/DDBJ databases">
        <authorList>
            <person name="Palmer J.M."/>
        </authorList>
    </citation>
    <scope>NUCLEOTIDE SEQUENCE [LARGE SCALE GENOMIC DNA]</scope>
    <source>
        <strain evidence="2 3">TWF696</strain>
    </source>
</reference>
<feature type="compositionally biased region" description="Basic and acidic residues" evidence="1">
    <location>
        <begin position="486"/>
        <end position="495"/>
    </location>
</feature>
<feature type="region of interest" description="Disordered" evidence="1">
    <location>
        <begin position="1297"/>
        <end position="1345"/>
    </location>
</feature>
<protein>
    <submittedName>
        <fullName evidence="2">Uncharacterized protein</fullName>
    </submittedName>
</protein>
<feature type="compositionally biased region" description="Low complexity" evidence="1">
    <location>
        <begin position="1307"/>
        <end position="1321"/>
    </location>
</feature>
<feature type="compositionally biased region" description="Acidic residues" evidence="1">
    <location>
        <begin position="863"/>
        <end position="873"/>
    </location>
</feature>
<feature type="compositionally biased region" description="Basic residues" evidence="1">
    <location>
        <begin position="990"/>
        <end position="999"/>
    </location>
</feature>
<feature type="compositionally biased region" description="Acidic residues" evidence="1">
    <location>
        <begin position="1402"/>
        <end position="1416"/>
    </location>
</feature>
<comment type="caution">
    <text evidence="2">The sequence shown here is derived from an EMBL/GenBank/DDBJ whole genome shotgun (WGS) entry which is preliminary data.</text>
</comment>
<keyword evidence="3" id="KW-1185">Reference proteome</keyword>
<name>A0AAV9TY28_9PEZI</name>
<proteinExistence type="predicted"/>
<feature type="compositionally biased region" description="Low complexity" evidence="1">
    <location>
        <begin position="944"/>
        <end position="957"/>
    </location>
</feature>
<feature type="compositionally biased region" description="Basic and acidic residues" evidence="1">
    <location>
        <begin position="1297"/>
        <end position="1306"/>
    </location>
</feature>
<feature type="region of interest" description="Disordered" evidence="1">
    <location>
        <begin position="1"/>
        <end position="208"/>
    </location>
</feature>
<gene>
    <name evidence="2" type="ORF">TWF696_003280</name>
</gene>
<feature type="region of interest" description="Disordered" evidence="1">
    <location>
        <begin position="1152"/>
        <end position="1175"/>
    </location>
</feature>
<feature type="compositionally biased region" description="Basic and acidic residues" evidence="1">
    <location>
        <begin position="530"/>
        <end position="539"/>
    </location>
</feature>
<dbReference type="EMBL" id="JAVHNQ010000016">
    <property type="protein sequence ID" value="KAK6331221.1"/>
    <property type="molecule type" value="Genomic_DNA"/>
</dbReference>
<feature type="compositionally biased region" description="Polar residues" evidence="1">
    <location>
        <begin position="559"/>
        <end position="574"/>
    </location>
</feature>
<feature type="compositionally biased region" description="Polar residues" evidence="1">
    <location>
        <begin position="266"/>
        <end position="290"/>
    </location>
</feature>
<feature type="compositionally biased region" description="Low complexity" evidence="1">
    <location>
        <begin position="238"/>
        <end position="251"/>
    </location>
</feature>
<feature type="compositionally biased region" description="Basic residues" evidence="1">
    <location>
        <begin position="1325"/>
        <end position="1337"/>
    </location>
</feature>
<feature type="region of interest" description="Disordered" evidence="1">
    <location>
        <begin position="758"/>
        <end position="1047"/>
    </location>
</feature>
<feature type="compositionally biased region" description="Polar residues" evidence="1">
    <location>
        <begin position="678"/>
        <end position="717"/>
    </location>
</feature>
<feature type="region of interest" description="Disordered" evidence="1">
    <location>
        <begin position="1357"/>
        <end position="1416"/>
    </location>
</feature>
<feature type="compositionally biased region" description="Pro residues" evidence="1">
    <location>
        <begin position="365"/>
        <end position="375"/>
    </location>
</feature>
<feature type="compositionally biased region" description="Pro residues" evidence="1">
    <location>
        <begin position="387"/>
        <end position="406"/>
    </location>
</feature>
<feature type="compositionally biased region" description="Pro residues" evidence="1">
    <location>
        <begin position="424"/>
        <end position="435"/>
    </location>
</feature>
<evidence type="ECO:0000313" key="2">
    <source>
        <dbReference type="EMBL" id="KAK6331221.1"/>
    </source>
</evidence>
<feature type="region of interest" description="Disordered" evidence="1">
    <location>
        <begin position="1536"/>
        <end position="1654"/>
    </location>
</feature>
<feature type="compositionally biased region" description="Low complexity" evidence="1">
    <location>
        <begin position="105"/>
        <end position="122"/>
    </location>
</feature>
<dbReference type="Proteomes" id="UP001375240">
    <property type="component" value="Unassembled WGS sequence"/>
</dbReference>
<feature type="compositionally biased region" description="Low complexity" evidence="1">
    <location>
        <begin position="584"/>
        <end position="598"/>
    </location>
</feature>
<feature type="compositionally biased region" description="Low complexity" evidence="1">
    <location>
        <begin position="408"/>
        <end position="418"/>
    </location>
</feature>
<feature type="compositionally biased region" description="Polar residues" evidence="1">
    <location>
        <begin position="619"/>
        <end position="633"/>
    </location>
</feature>